<gene>
    <name evidence="1" type="ORF">GCM10023184_29920</name>
</gene>
<dbReference type="Proteomes" id="UP001501725">
    <property type="component" value="Unassembled WGS sequence"/>
</dbReference>
<comment type="caution">
    <text evidence="1">The sequence shown here is derived from an EMBL/GenBank/DDBJ whole genome shotgun (WGS) entry which is preliminary data.</text>
</comment>
<dbReference type="EMBL" id="BAABGY010000008">
    <property type="protein sequence ID" value="GAA4335264.1"/>
    <property type="molecule type" value="Genomic_DNA"/>
</dbReference>
<evidence type="ECO:0000313" key="2">
    <source>
        <dbReference type="Proteomes" id="UP001501725"/>
    </source>
</evidence>
<dbReference type="PANTHER" id="PTHR39473:SF1">
    <property type="entry name" value="DINB-LIKE DOMAIN-CONTAINING PROTEIN"/>
    <property type="match status" value="1"/>
</dbReference>
<dbReference type="PANTHER" id="PTHR39473">
    <property type="match status" value="1"/>
</dbReference>
<accession>A0ABP8H722</accession>
<reference evidence="2" key="1">
    <citation type="journal article" date="2019" name="Int. J. Syst. Evol. Microbiol.">
        <title>The Global Catalogue of Microorganisms (GCM) 10K type strain sequencing project: providing services to taxonomists for standard genome sequencing and annotation.</title>
        <authorList>
            <consortium name="The Broad Institute Genomics Platform"/>
            <consortium name="The Broad Institute Genome Sequencing Center for Infectious Disease"/>
            <person name="Wu L."/>
            <person name="Ma J."/>
        </authorList>
    </citation>
    <scope>NUCLEOTIDE SEQUENCE [LARGE SCALE GENOMIC DNA]</scope>
    <source>
        <strain evidence="2">JCM 17919</strain>
    </source>
</reference>
<sequence length="175" mass="19809">MRRSNHIVTHSEALLRQLQEFASQLTQEQFRAPVHLLNGSTLGQHLRHVIEFYAALQHGYPSGVVNYDKRQRDHALESCPRLAGTQLAGFQGCLDRVDKPLVLEQCYDPSGKEVIRIATSYQRELVFNLEHTVHHMALVRIGATHFGIALPTGFGVAASTQQYRQHVHRNLPADR</sequence>
<protein>
    <recommendedName>
        <fullName evidence="3">DinB family protein</fullName>
    </recommendedName>
</protein>
<evidence type="ECO:0000313" key="1">
    <source>
        <dbReference type="EMBL" id="GAA4335264.1"/>
    </source>
</evidence>
<evidence type="ECO:0008006" key="3">
    <source>
        <dbReference type="Google" id="ProtNLM"/>
    </source>
</evidence>
<dbReference type="RefSeq" id="WP_345256555.1">
    <property type="nucleotide sequence ID" value="NZ_BAABGY010000008.1"/>
</dbReference>
<proteinExistence type="predicted"/>
<name>A0ABP8H722_9BACT</name>
<keyword evidence="2" id="KW-1185">Reference proteome</keyword>
<organism evidence="1 2">
    <name type="scientific">Flaviaesturariibacter amylovorans</name>
    <dbReference type="NCBI Taxonomy" id="1084520"/>
    <lineage>
        <taxon>Bacteria</taxon>
        <taxon>Pseudomonadati</taxon>
        <taxon>Bacteroidota</taxon>
        <taxon>Chitinophagia</taxon>
        <taxon>Chitinophagales</taxon>
        <taxon>Chitinophagaceae</taxon>
        <taxon>Flaviaestuariibacter</taxon>
    </lineage>
</organism>